<organism evidence="1 2">
    <name type="scientific">Agrobacterium salinitolerans</name>
    <dbReference type="NCBI Taxonomy" id="1183413"/>
    <lineage>
        <taxon>Bacteria</taxon>
        <taxon>Pseudomonadati</taxon>
        <taxon>Pseudomonadota</taxon>
        <taxon>Alphaproteobacteria</taxon>
        <taxon>Hyphomicrobiales</taxon>
        <taxon>Rhizobiaceae</taxon>
        <taxon>Rhizobium/Agrobacterium group</taxon>
        <taxon>Agrobacterium</taxon>
    </lineage>
</organism>
<evidence type="ECO:0000313" key="2">
    <source>
        <dbReference type="Proteomes" id="UP000298735"/>
    </source>
</evidence>
<dbReference type="Proteomes" id="UP000298735">
    <property type="component" value="Chromosome Circular"/>
</dbReference>
<dbReference type="AlphaFoldDB" id="A0A9X9K7J4"/>
<reference evidence="1" key="1">
    <citation type="submission" date="2022-10" db="EMBL/GenBank/DDBJ databases">
        <title>Complete genome sequence of Agrobacterium salinitolerans CFBP5507.</title>
        <authorList>
            <person name="Tchabashvili S."/>
            <person name="Yen H.-C."/>
            <person name="Haryono M."/>
            <person name="Lin Y.-C."/>
            <person name="Lai E.-M."/>
            <person name="Kuo C.-H."/>
        </authorList>
    </citation>
    <scope>NUCLEOTIDE SEQUENCE</scope>
    <source>
        <strain evidence="1">CFBP5507</strain>
    </source>
</reference>
<accession>A0A9X9K7J4</accession>
<gene>
    <name evidence="1" type="ORF">CFBP5507_07895</name>
</gene>
<dbReference type="KEGG" id="asal:CFBP5507_07895"/>
<dbReference type="RefSeq" id="WP_210239013.1">
    <property type="nucleotide sequence ID" value="NZ_CP109968.1"/>
</dbReference>
<dbReference type="EMBL" id="CP109968">
    <property type="protein sequence ID" value="UYZ06183.1"/>
    <property type="molecule type" value="Genomic_DNA"/>
</dbReference>
<sequence>MTKYRKKPVVIEAIQTPLNAEKLAILSEWQGGADISVGSTGIVISTLEGEMTAGKGDWIIKGVKGELYPCKPDIFAATYEAVEIQGDTDPNPALEQLHSWFSQAALDVTAERRRQIELEGYGNRHDDAHTGFEIAKAAVAYAQRAAMSEDVRSFKEKRDQVPSLWPWARAWWKPKDRRSDLVRAAALLIAEIERLDRAEATS</sequence>
<protein>
    <submittedName>
        <fullName evidence="1">Uncharacterized protein</fullName>
    </submittedName>
</protein>
<proteinExistence type="predicted"/>
<name>A0A9X9K7J4_9HYPH</name>
<evidence type="ECO:0000313" key="1">
    <source>
        <dbReference type="EMBL" id="UYZ06183.1"/>
    </source>
</evidence>